<dbReference type="Gene3D" id="1.20.210.10">
    <property type="entry name" value="Cytochrome c oxidase-like, subunit I domain"/>
    <property type="match status" value="1"/>
</dbReference>
<proteinExistence type="predicted"/>
<gene>
    <name evidence="2" type="ORF">RAT170B_0483</name>
</gene>
<dbReference type="AlphaFoldDB" id="A0A0F3RKH3"/>
<dbReference type="PATRIC" id="fig|1268837.3.peg.500"/>
<dbReference type="Proteomes" id="UP000033736">
    <property type="component" value="Unassembled WGS sequence"/>
</dbReference>
<reference evidence="2 3" key="1">
    <citation type="submission" date="2015-01" db="EMBL/GenBank/DDBJ databases">
        <title>Genome Sequencing of Rickettsiales /home/snadendla/prok_pipe/test/illegal_ec_num.txt.</title>
        <authorList>
            <person name="Daugherty S.C."/>
            <person name="Su Q."/>
            <person name="Abolude K."/>
            <person name="Beier-Sexton M."/>
            <person name="Carlyon J.A."/>
            <person name="Carter R."/>
            <person name="Day N.P."/>
            <person name="Dumler S.J."/>
            <person name="Dyachenko V."/>
            <person name="Godinez A."/>
            <person name="Kurtti T.J."/>
            <person name="Lichay M."/>
            <person name="Mullins K.E."/>
            <person name="Ott S."/>
            <person name="Pappas-Brown V."/>
            <person name="Paris D.H."/>
            <person name="Patel P."/>
            <person name="Richards A.L."/>
            <person name="Sadzewicz L."/>
            <person name="Sears K."/>
            <person name="Seidman D."/>
            <person name="Sengamalay N."/>
            <person name="Stenos J."/>
            <person name="Tallon L.J."/>
            <person name="Vincent G."/>
            <person name="Fraser C.M."/>
            <person name="Munderloh U."/>
            <person name="Dunning-Hotopp J.C."/>
        </authorList>
    </citation>
    <scope>NUCLEOTIDE SEQUENCE [LARGE SCALE GENOMIC DNA]</scope>
    <source>
        <strain evidence="2 3">T170-B</strain>
    </source>
</reference>
<evidence type="ECO:0000256" key="1">
    <source>
        <dbReference type="SAM" id="Phobius"/>
    </source>
</evidence>
<sequence>MNSTNQLQNNSLTNSWLKLGILSLGFAGLYSIILVVLRTPQLSSFFPNPHIFKSALIIHVNLSVLIWLLSVTASVWGGERHYEERPSLDAAIS</sequence>
<evidence type="ECO:0000313" key="2">
    <source>
        <dbReference type="EMBL" id="KJW05659.1"/>
    </source>
</evidence>
<name>A0A0F3RKH3_9RICK</name>
<organism evidence="2 3">
    <name type="scientific">Rickettsia argasii T170-B</name>
    <dbReference type="NCBI Taxonomy" id="1268837"/>
    <lineage>
        <taxon>Bacteria</taxon>
        <taxon>Pseudomonadati</taxon>
        <taxon>Pseudomonadota</taxon>
        <taxon>Alphaproteobacteria</taxon>
        <taxon>Rickettsiales</taxon>
        <taxon>Rickettsiaceae</taxon>
        <taxon>Rickettsieae</taxon>
        <taxon>Rickettsia</taxon>
        <taxon>spotted fever group</taxon>
    </lineage>
</organism>
<feature type="transmembrane region" description="Helical" evidence="1">
    <location>
        <begin position="58"/>
        <end position="78"/>
    </location>
</feature>
<dbReference type="EMBL" id="LAOQ01000001">
    <property type="protein sequence ID" value="KJW05659.1"/>
    <property type="molecule type" value="Genomic_DNA"/>
</dbReference>
<keyword evidence="1" id="KW-0472">Membrane</keyword>
<evidence type="ECO:0000313" key="3">
    <source>
        <dbReference type="Proteomes" id="UP000033736"/>
    </source>
</evidence>
<keyword evidence="1" id="KW-1133">Transmembrane helix</keyword>
<feature type="transmembrane region" description="Helical" evidence="1">
    <location>
        <begin position="16"/>
        <end position="37"/>
    </location>
</feature>
<dbReference type="SUPFAM" id="SSF81442">
    <property type="entry name" value="Cytochrome c oxidase subunit I-like"/>
    <property type="match status" value="1"/>
</dbReference>
<comment type="caution">
    <text evidence="2">The sequence shown here is derived from an EMBL/GenBank/DDBJ whole genome shotgun (WGS) entry which is preliminary data.</text>
</comment>
<protein>
    <submittedName>
        <fullName evidence="2">Uncharacterized protein</fullName>
    </submittedName>
</protein>
<keyword evidence="1" id="KW-0812">Transmembrane</keyword>
<keyword evidence="3" id="KW-1185">Reference proteome</keyword>
<dbReference type="InterPro" id="IPR036927">
    <property type="entry name" value="Cyt_c_oxase-like_su1_sf"/>
</dbReference>
<accession>A0A0F3RKH3</accession>